<dbReference type="EMBL" id="SOYY01000005">
    <property type="protein sequence ID" value="KAA0721098.1"/>
    <property type="molecule type" value="Genomic_DNA"/>
</dbReference>
<keyword evidence="6" id="KW-1185">Reference proteome</keyword>
<dbReference type="GO" id="GO:0001099">
    <property type="term" value="F:basal RNA polymerase II transcription machinery binding"/>
    <property type="evidence" value="ECO:0007669"/>
    <property type="project" value="TreeGrafter"/>
</dbReference>
<feature type="compositionally biased region" description="Basic residues" evidence="4">
    <location>
        <begin position="1"/>
        <end position="21"/>
    </location>
</feature>
<evidence type="ECO:0000256" key="4">
    <source>
        <dbReference type="SAM" id="MobiDB-lite"/>
    </source>
</evidence>
<gene>
    <name evidence="5" type="ORF">E1301_Tti001892</name>
</gene>
<feature type="region of interest" description="Disordered" evidence="4">
    <location>
        <begin position="96"/>
        <end position="118"/>
    </location>
</feature>
<dbReference type="GO" id="GO:0005730">
    <property type="term" value="C:nucleolus"/>
    <property type="evidence" value="ECO:0007669"/>
    <property type="project" value="TreeGrafter"/>
</dbReference>
<sequence length="118" mass="13467">MAKSLRSKWKRKMKAEKRKKNAPKELARLKAALALGEKGEITMKDVAEIATVVPAEKLMEAQKEDSDAGKMDIDCKRNKNTMLDDQGRYPVWMSHRQIKKLKAKRTGKKGKPKKGMAW</sequence>
<evidence type="ECO:0000313" key="5">
    <source>
        <dbReference type="EMBL" id="KAA0721098.1"/>
    </source>
</evidence>
<reference evidence="5 6" key="1">
    <citation type="journal article" date="2019" name="Mol. Ecol. Resour.">
        <title>Chromosome-level genome assembly of Triplophysa tibetana, a fish adapted to the harsh high-altitude environment of the Tibetan Plateau.</title>
        <authorList>
            <person name="Yang X."/>
            <person name="Liu H."/>
            <person name="Ma Z."/>
            <person name="Zou Y."/>
            <person name="Zou M."/>
            <person name="Mao Y."/>
            <person name="Li X."/>
            <person name="Wang H."/>
            <person name="Chen T."/>
            <person name="Wang W."/>
            <person name="Yang R."/>
        </authorList>
    </citation>
    <scope>NUCLEOTIDE SEQUENCE [LARGE SCALE GENOMIC DNA]</scope>
    <source>
        <strain evidence="5">TTIB1903HZAU</strain>
        <tissue evidence="5">Muscle</tissue>
    </source>
</reference>
<dbReference type="GO" id="GO:0003723">
    <property type="term" value="F:RNA binding"/>
    <property type="evidence" value="ECO:0007669"/>
    <property type="project" value="TreeGrafter"/>
</dbReference>
<name>A0A5A9PH10_9TELE</name>
<dbReference type="AlphaFoldDB" id="A0A5A9PH10"/>
<dbReference type="GO" id="GO:0097484">
    <property type="term" value="P:dendrite extension"/>
    <property type="evidence" value="ECO:0007669"/>
    <property type="project" value="TreeGrafter"/>
</dbReference>
<dbReference type="Pfam" id="PF10169">
    <property type="entry name" value="LLPH"/>
    <property type="match status" value="1"/>
</dbReference>
<feature type="region of interest" description="Disordered" evidence="4">
    <location>
        <begin position="1"/>
        <end position="23"/>
    </location>
</feature>
<dbReference type="PANTHER" id="PTHR34253:SF1">
    <property type="entry name" value="PROTEIN LLP HOMOLOG"/>
    <property type="match status" value="1"/>
</dbReference>
<evidence type="ECO:0000313" key="6">
    <source>
        <dbReference type="Proteomes" id="UP000324632"/>
    </source>
</evidence>
<organism evidence="5 6">
    <name type="scientific">Triplophysa tibetana</name>
    <dbReference type="NCBI Taxonomy" id="1572043"/>
    <lineage>
        <taxon>Eukaryota</taxon>
        <taxon>Metazoa</taxon>
        <taxon>Chordata</taxon>
        <taxon>Craniata</taxon>
        <taxon>Vertebrata</taxon>
        <taxon>Euteleostomi</taxon>
        <taxon>Actinopterygii</taxon>
        <taxon>Neopterygii</taxon>
        <taxon>Teleostei</taxon>
        <taxon>Ostariophysi</taxon>
        <taxon>Cypriniformes</taxon>
        <taxon>Nemacheilidae</taxon>
        <taxon>Triplophysa</taxon>
    </lineage>
</organism>
<evidence type="ECO:0000256" key="2">
    <source>
        <dbReference type="ARBA" id="ARBA00034141"/>
    </source>
</evidence>
<evidence type="ECO:0000256" key="3">
    <source>
        <dbReference type="ARBA" id="ARBA00034144"/>
    </source>
</evidence>
<comment type="caution">
    <text evidence="5">The sequence shown here is derived from an EMBL/GenBank/DDBJ whole genome shotgun (WGS) entry which is preliminary data.</text>
</comment>
<protein>
    <recommendedName>
        <fullName evidence="2">Protein LLP homolog</fullName>
    </recommendedName>
    <alternativeName>
        <fullName evidence="3">Protein LAPS18-like</fullName>
    </alternativeName>
</protein>
<dbReference type="PANTHER" id="PTHR34253">
    <property type="entry name" value="PROTEIN LLP HOMOLOG"/>
    <property type="match status" value="1"/>
</dbReference>
<accession>A0A5A9PH10</accession>
<dbReference type="InterPro" id="IPR018784">
    <property type="entry name" value="LLPH-like"/>
</dbReference>
<proteinExistence type="inferred from homology"/>
<evidence type="ECO:0000256" key="1">
    <source>
        <dbReference type="ARBA" id="ARBA00034118"/>
    </source>
</evidence>
<comment type="similarity">
    <text evidence="1">Belongs to the learning-associated protein family.</text>
</comment>
<dbReference type="Proteomes" id="UP000324632">
    <property type="component" value="Chromosome 5"/>
</dbReference>